<gene>
    <name evidence="7" type="ORF">Q31b_07950</name>
</gene>
<dbReference type="InterPro" id="IPR050833">
    <property type="entry name" value="Poly_Biosynth_Transport"/>
</dbReference>
<accession>A0A5C6EEG9</accession>
<evidence type="ECO:0000256" key="6">
    <source>
        <dbReference type="SAM" id="Phobius"/>
    </source>
</evidence>
<feature type="transmembrane region" description="Helical" evidence="6">
    <location>
        <begin position="404"/>
        <end position="424"/>
    </location>
</feature>
<evidence type="ECO:0008006" key="9">
    <source>
        <dbReference type="Google" id="ProtNLM"/>
    </source>
</evidence>
<evidence type="ECO:0000256" key="4">
    <source>
        <dbReference type="ARBA" id="ARBA00022989"/>
    </source>
</evidence>
<comment type="caution">
    <text evidence="7">The sequence shown here is derived from an EMBL/GenBank/DDBJ whole genome shotgun (WGS) entry which is preliminary data.</text>
</comment>
<organism evidence="7 8">
    <name type="scientific">Novipirellula aureliae</name>
    <dbReference type="NCBI Taxonomy" id="2527966"/>
    <lineage>
        <taxon>Bacteria</taxon>
        <taxon>Pseudomonadati</taxon>
        <taxon>Planctomycetota</taxon>
        <taxon>Planctomycetia</taxon>
        <taxon>Pirellulales</taxon>
        <taxon>Pirellulaceae</taxon>
        <taxon>Novipirellula</taxon>
    </lineage>
</organism>
<dbReference type="GO" id="GO:0005886">
    <property type="term" value="C:plasma membrane"/>
    <property type="evidence" value="ECO:0007669"/>
    <property type="project" value="UniProtKB-SubCell"/>
</dbReference>
<feature type="transmembrane region" description="Helical" evidence="6">
    <location>
        <begin position="121"/>
        <end position="145"/>
    </location>
</feature>
<dbReference type="RefSeq" id="WP_146598286.1">
    <property type="nucleotide sequence ID" value="NZ_SJPY01000001.1"/>
</dbReference>
<dbReference type="OrthoDB" id="277023at2"/>
<feature type="transmembrane region" description="Helical" evidence="6">
    <location>
        <begin position="85"/>
        <end position="109"/>
    </location>
</feature>
<sequence length="446" mass="49059">MNRHVGIGIRIPLILISINVIGVLLGYGATMIVANSLAPVAFEHYITAVATLSLLSSLGETGFGKYALRIIPAYRGEGKAYHVRLYVALSVFSVIIFSALIAAVGYPIAIRLLDSPHPLTLRLAFLGMPLIALAAVAIDMWFAFLHPLFGVVLARIVMPATTFGLLITCIYQDLLSPMGAVGCYLSGSVAVLVVSALAIWQSNVLNQASTEPKSHVEKKSIARFFVQWWSWIKISSSYLQYYLLIIVIWRSPLVIASYLPHAAGDVAHLAPAFELGCLVSLIGKATDKYYQPILAEHLQRCRWRHVRVLMARRGRIVWAVVLVYLLTIFLGGPAILNLYGERYTVGYGWMLIIGIGSSAWTVCSFTSSCLLYTGKNQIFVTLAGLHILATFTFMAWLFPAYGPLGAAIAFTIPLLSLSASVVAFSMRRLRRLSKNLAQDWAYLRET</sequence>
<keyword evidence="8" id="KW-1185">Reference proteome</keyword>
<comment type="subcellular location">
    <subcellularLocation>
        <location evidence="1">Cell membrane</location>
        <topology evidence="1">Multi-pass membrane protein</topology>
    </subcellularLocation>
</comment>
<feature type="transmembrane region" description="Helical" evidence="6">
    <location>
        <begin position="378"/>
        <end position="398"/>
    </location>
</feature>
<evidence type="ECO:0000256" key="5">
    <source>
        <dbReference type="ARBA" id="ARBA00023136"/>
    </source>
</evidence>
<evidence type="ECO:0000313" key="8">
    <source>
        <dbReference type="Proteomes" id="UP000315471"/>
    </source>
</evidence>
<evidence type="ECO:0000256" key="1">
    <source>
        <dbReference type="ARBA" id="ARBA00004651"/>
    </source>
</evidence>
<dbReference type="PANTHER" id="PTHR30250">
    <property type="entry name" value="PST FAMILY PREDICTED COLANIC ACID TRANSPORTER"/>
    <property type="match status" value="1"/>
</dbReference>
<keyword evidence="2" id="KW-1003">Cell membrane</keyword>
<evidence type="ECO:0000256" key="2">
    <source>
        <dbReference type="ARBA" id="ARBA00022475"/>
    </source>
</evidence>
<protein>
    <recommendedName>
        <fullName evidence="9">Polysaccharide biosynthesis protein</fullName>
    </recommendedName>
</protein>
<reference evidence="7 8" key="1">
    <citation type="submission" date="2019-02" db="EMBL/GenBank/DDBJ databases">
        <title>Deep-cultivation of Planctomycetes and their phenomic and genomic characterization uncovers novel biology.</title>
        <authorList>
            <person name="Wiegand S."/>
            <person name="Jogler M."/>
            <person name="Boedeker C."/>
            <person name="Pinto D."/>
            <person name="Vollmers J."/>
            <person name="Rivas-Marin E."/>
            <person name="Kohn T."/>
            <person name="Peeters S.H."/>
            <person name="Heuer A."/>
            <person name="Rast P."/>
            <person name="Oberbeckmann S."/>
            <person name="Bunk B."/>
            <person name="Jeske O."/>
            <person name="Meyerdierks A."/>
            <person name="Storesund J.E."/>
            <person name="Kallscheuer N."/>
            <person name="Luecker S."/>
            <person name="Lage O.M."/>
            <person name="Pohl T."/>
            <person name="Merkel B.J."/>
            <person name="Hornburger P."/>
            <person name="Mueller R.-W."/>
            <person name="Bruemmer F."/>
            <person name="Labrenz M."/>
            <person name="Spormann A.M."/>
            <person name="Op Den Camp H."/>
            <person name="Overmann J."/>
            <person name="Amann R."/>
            <person name="Jetten M.S.M."/>
            <person name="Mascher T."/>
            <person name="Medema M.H."/>
            <person name="Devos D.P."/>
            <person name="Kaster A.-K."/>
            <person name="Ovreas L."/>
            <person name="Rohde M."/>
            <person name="Galperin M.Y."/>
            <person name="Jogler C."/>
        </authorList>
    </citation>
    <scope>NUCLEOTIDE SEQUENCE [LARGE SCALE GENOMIC DNA]</scope>
    <source>
        <strain evidence="7 8">Q31b</strain>
    </source>
</reference>
<keyword evidence="3 6" id="KW-0812">Transmembrane</keyword>
<dbReference type="PANTHER" id="PTHR30250:SF11">
    <property type="entry name" value="O-ANTIGEN TRANSPORTER-RELATED"/>
    <property type="match status" value="1"/>
</dbReference>
<feature type="transmembrane region" description="Helical" evidence="6">
    <location>
        <begin position="348"/>
        <end position="371"/>
    </location>
</feature>
<dbReference type="Proteomes" id="UP000315471">
    <property type="component" value="Unassembled WGS sequence"/>
</dbReference>
<evidence type="ECO:0000256" key="3">
    <source>
        <dbReference type="ARBA" id="ARBA00022692"/>
    </source>
</evidence>
<keyword evidence="4 6" id="KW-1133">Transmembrane helix</keyword>
<keyword evidence="5 6" id="KW-0472">Membrane</keyword>
<feature type="transmembrane region" description="Helical" evidence="6">
    <location>
        <begin position="152"/>
        <end position="172"/>
    </location>
</feature>
<feature type="transmembrane region" description="Helical" evidence="6">
    <location>
        <begin position="45"/>
        <end position="64"/>
    </location>
</feature>
<proteinExistence type="predicted"/>
<feature type="transmembrane region" description="Helical" evidence="6">
    <location>
        <begin position="178"/>
        <end position="200"/>
    </location>
</feature>
<dbReference type="EMBL" id="SJPY01000001">
    <property type="protein sequence ID" value="TWU45619.1"/>
    <property type="molecule type" value="Genomic_DNA"/>
</dbReference>
<feature type="transmembrane region" description="Helical" evidence="6">
    <location>
        <begin position="12"/>
        <end position="33"/>
    </location>
</feature>
<name>A0A5C6EEG9_9BACT</name>
<evidence type="ECO:0000313" key="7">
    <source>
        <dbReference type="EMBL" id="TWU45619.1"/>
    </source>
</evidence>
<dbReference type="AlphaFoldDB" id="A0A5C6EEG9"/>
<feature type="transmembrane region" description="Helical" evidence="6">
    <location>
        <begin position="316"/>
        <end position="336"/>
    </location>
</feature>